<evidence type="ECO:0000259" key="3">
    <source>
        <dbReference type="Pfam" id="PF05223"/>
    </source>
</evidence>
<evidence type="ECO:0000256" key="1">
    <source>
        <dbReference type="SAM" id="MobiDB-lite"/>
    </source>
</evidence>
<feature type="region of interest" description="Disordered" evidence="1">
    <location>
        <begin position="27"/>
        <end position="62"/>
    </location>
</feature>
<dbReference type="PANTHER" id="PTHR30627:SF24">
    <property type="entry name" value="PENICILLIN-BINDING PROTEIN 4B"/>
    <property type="match status" value="1"/>
</dbReference>
<organism evidence="4 5">
    <name type="scientific">Streptomyces armeniacus</name>
    <dbReference type="NCBI Taxonomy" id="83291"/>
    <lineage>
        <taxon>Bacteria</taxon>
        <taxon>Bacillati</taxon>
        <taxon>Actinomycetota</taxon>
        <taxon>Actinomycetes</taxon>
        <taxon>Kitasatosporales</taxon>
        <taxon>Streptomycetaceae</taxon>
        <taxon>Streptomyces</taxon>
    </lineage>
</organism>
<dbReference type="SUPFAM" id="SSF56601">
    <property type="entry name" value="beta-lactamase/transpeptidase-like"/>
    <property type="match status" value="1"/>
</dbReference>
<dbReference type="GO" id="GO:0005886">
    <property type="term" value="C:plasma membrane"/>
    <property type="evidence" value="ECO:0007669"/>
    <property type="project" value="TreeGrafter"/>
</dbReference>
<dbReference type="AlphaFoldDB" id="A0A345Y1U6"/>
<dbReference type="Pfam" id="PF00905">
    <property type="entry name" value="Transpeptidase"/>
    <property type="match status" value="1"/>
</dbReference>
<sequence length="568" mass="58750">MAVLGGVAAVVVGATGFGVYALVGGEEENSGDKGSVSAAADGKNSDEVETGPPSAEEVKEASKSFLEAWSSGDARKAAAVTDDKSAALKALTALRKDAKVSKVAVTPGTPRTPAATKADKTDKTAKSDKGDTEAEATASEVPFKVTAQLAYGERRDAWSYDSALQVVRDKKTGDAVVGWEPSVLHPKLEDGQTVKTGEAGTPPIKAVDQNGTELSKSDHPSLSGILDDLRKRYGAKTDGTPGIETRIVDAKGKDTGTTLRTLTKGTPGTLKTTLDLDVQKAAEAAIADKPKASVVAVKPSTGEILAVANSPAKGFNTALQGSYAPGSTMKVITGAMLLDKGLAAPGKAHPCPKYFEYGGWKFQNDDKFDIKGGTFAQSFARSCNTAFISQAPELDDDSLTKEARDVFGIGLNWQVGTSTFDGQVPVQSDAQMAASLIGQGSVRMNPLTMASVSATVRSGEFKQPYIVSPSLDDRTLAKAPRSMKPQVVSDLRALMKTTATGGTAAKPMAGLSGDFGAKTGSAEVGGQKKPNAWFTAYRDDIAVSAVVPASGHGGDYAGPVVRKVLDVG</sequence>
<dbReference type="KEGG" id="sarm:DVA86_33695"/>
<evidence type="ECO:0000259" key="2">
    <source>
        <dbReference type="Pfam" id="PF00905"/>
    </source>
</evidence>
<feature type="domain" description="NTF2-like N-terminal transpeptidase" evidence="3">
    <location>
        <begin position="59"/>
        <end position="192"/>
    </location>
</feature>
<dbReference type="InterPro" id="IPR012338">
    <property type="entry name" value="Beta-lactam/transpept-like"/>
</dbReference>
<dbReference type="InterPro" id="IPR001460">
    <property type="entry name" value="PCN-bd_Tpept"/>
</dbReference>
<dbReference type="GO" id="GO:0046677">
    <property type="term" value="P:response to antibiotic"/>
    <property type="evidence" value="ECO:0007669"/>
    <property type="project" value="InterPro"/>
</dbReference>
<dbReference type="GO" id="GO:0008658">
    <property type="term" value="F:penicillin binding"/>
    <property type="evidence" value="ECO:0007669"/>
    <property type="project" value="InterPro"/>
</dbReference>
<feature type="domain" description="Penicillin-binding protein transpeptidase" evidence="2">
    <location>
        <begin position="293"/>
        <end position="565"/>
    </location>
</feature>
<name>A0A345Y1U6_9ACTN</name>
<dbReference type="InterPro" id="IPR050515">
    <property type="entry name" value="Beta-lactam/transpept"/>
</dbReference>
<feature type="region of interest" description="Disordered" evidence="1">
    <location>
        <begin position="102"/>
        <end position="137"/>
    </location>
</feature>
<reference evidence="4 5" key="1">
    <citation type="submission" date="2018-07" db="EMBL/GenBank/DDBJ databases">
        <title>Draft genome of the type strain Streptomyces armeniacus ATCC 15676.</title>
        <authorList>
            <person name="Labana P."/>
            <person name="Gosse J.T."/>
            <person name="Boddy C.N."/>
        </authorList>
    </citation>
    <scope>NUCLEOTIDE SEQUENCE [LARGE SCALE GENOMIC DNA]</scope>
    <source>
        <strain evidence="4 5">ATCC 15676</strain>
    </source>
</reference>
<dbReference type="InterPro" id="IPR007887">
    <property type="entry name" value="MecA_N"/>
</dbReference>
<dbReference type="PANTHER" id="PTHR30627">
    <property type="entry name" value="PEPTIDOGLYCAN D,D-TRANSPEPTIDASE"/>
    <property type="match status" value="1"/>
</dbReference>
<dbReference type="Proteomes" id="UP000254425">
    <property type="component" value="Chromosome"/>
</dbReference>
<dbReference type="FunFam" id="3.40.710.10:FF:000061">
    <property type="entry name" value="Penicillin-binding protein A"/>
    <property type="match status" value="1"/>
</dbReference>
<dbReference type="Gene3D" id="3.40.710.10">
    <property type="entry name" value="DD-peptidase/beta-lactamase superfamily"/>
    <property type="match status" value="1"/>
</dbReference>
<accession>A0A345Y1U6</accession>
<dbReference type="GO" id="GO:0071555">
    <property type="term" value="P:cell wall organization"/>
    <property type="evidence" value="ECO:0007669"/>
    <property type="project" value="TreeGrafter"/>
</dbReference>
<dbReference type="EMBL" id="CP031320">
    <property type="protein sequence ID" value="AXK37862.1"/>
    <property type="molecule type" value="Genomic_DNA"/>
</dbReference>
<dbReference type="GO" id="GO:0071972">
    <property type="term" value="F:peptidoglycan L,D-transpeptidase activity"/>
    <property type="evidence" value="ECO:0007669"/>
    <property type="project" value="TreeGrafter"/>
</dbReference>
<gene>
    <name evidence="4" type="ORF">DVA86_33695</name>
</gene>
<evidence type="ECO:0000313" key="4">
    <source>
        <dbReference type="EMBL" id="AXK37862.1"/>
    </source>
</evidence>
<evidence type="ECO:0000313" key="5">
    <source>
        <dbReference type="Proteomes" id="UP000254425"/>
    </source>
</evidence>
<dbReference type="Pfam" id="PF05223">
    <property type="entry name" value="MecA_N"/>
    <property type="match status" value="1"/>
</dbReference>
<feature type="compositionally biased region" description="Basic and acidic residues" evidence="1">
    <location>
        <begin position="117"/>
        <end position="132"/>
    </location>
</feature>
<keyword evidence="5" id="KW-1185">Reference proteome</keyword>
<proteinExistence type="predicted"/>
<protein>
    <submittedName>
        <fullName evidence="4">Penicillin-binding protein</fullName>
    </submittedName>
</protein>